<name>A0A101HRI6_9FIRM</name>
<protein>
    <submittedName>
        <fullName evidence="1">Uncharacterized protein</fullName>
    </submittedName>
</protein>
<dbReference type="Proteomes" id="UP000054705">
    <property type="component" value="Unassembled WGS sequence"/>
</dbReference>
<evidence type="ECO:0000313" key="1">
    <source>
        <dbReference type="EMBL" id="KUK81740.1"/>
    </source>
</evidence>
<feature type="non-terminal residue" evidence="1">
    <location>
        <position position="1"/>
    </location>
</feature>
<organism evidence="1 2">
    <name type="scientific">Pelotomaculum thermopropionicum</name>
    <dbReference type="NCBI Taxonomy" id="110500"/>
    <lineage>
        <taxon>Bacteria</taxon>
        <taxon>Bacillati</taxon>
        <taxon>Bacillota</taxon>
        <taxon>Clostridia</taxon>
        <taxon>Eubacteriales</taxon>
        <taxon>Desulfotomaculaceae</taxon>
        <taxon>Pelotomaculum</taxon>
    </lineage>
</organism>
<dbReference type="EMBL" id="LGGS01000132">
    <property type="protein sequence ID" value="KUK81740.1"/>
    <property type="molecule type" value="Genomic_DNA"/>
</dbReference>
<evidence type="ECO:0000313" key="2">
    <source>
        <dbReference type="Proteomes" id="UP000054705"/>
    </source>
</evidence>
<reference evidence="2" key="1">
    <citation type="journal article" date="2015" name="MBio">
        <title>Genome-Resolved Metagenomic Analysis Reveals Roles for Candidate Phyla and Other Microbial Community Members in Biogeochemical Transformations in Oil Reservoirs.</title>
        <authorList>
            <person name="Hu P."/>
            <person name="Tom L."/>
            <person name="Singh A."/>
            <person name="Thomas B.C."/>
            <person name="Baker B.J."/>
            <person name="Piceno Y.M."/>
            <person name="Andersen G.L."/>
            <person name="Banfield J.F."/>
        </authorList>
    </citation>
    <scope>NUCLEOTIDE SEQUENCE [LARGE SCALE GENOMIC DNA]</scope>
</reference>
<gene>
    <name evidence="1" type="ORF">XD97_0582</name>
</gene>
<sequence length="31" mass="3528">YNLRLWAKTYGIAGNLLNQGDCGMMLNVKNR</sequence>
<comment type="caution">
    <text evidence="1">The sequence shown here is derived from an EMBL/GenBank/DDBJ whole genome shotgun (WGS) entry which is preliminary data.</text>
</comment>
<dbReference type="AlphaFoldDB" id="A0A101HRI6"/>
<accession>A0A101HRI6</accession>
<proteinExistence type="predicted"/>